<accession>A0ABD2M4I3</accession>
<reference evidence="3 4" key="1">
    <citation type="submission" date="2024-10" db="EMBL/GenBank/DDBJ databases">
        <authorList>
            <person name="Kim D."/>
        </authorList>
    </citation>
    <scope>NUCLEOTIDE SEQUENCE [LARGE SCALE GENOMIC DNA]</scope>
    <source>
        <strain evidence="3">BH-2024</strain>
    </source>
</reference>
<protein>
    <submittedName>
        <fullName evidence="3">Uncharacterized protein</fullName>
    </submittedName>
</protein>
<keyword evidence="2" id="KW-0732">Signal</keyword>
<organism evidence="3 4">
    <name type="scientific">Heterodera trifolii</name>
    <dbReference type="NCBI Taxonomy" id="157864"/>
    <lineage>
        <taxon>Eukaryota</taxon>
        <taxon>Metazoa</taxon>
        <taxon>Ecdysozoa</taxon>
        <taxon>Nematoda</taxon>
        <taxon>Chromadorea</taxon>
        <taxon>Rhabditida</taxon>
        <taxon>Tylenchina</taxon>
        <taxon>Tylenchomorpha</taxon>
        <taxon>Tylenchoidea</taxon>
        <taxon>Heteroderidae</taxon>
        <taxon>Heteroderinae</taxon>
        <taxon>Heterodera</taxon>
    </lineage>
</organism>
<keyword evidence="4" id="KW-1185">Reference proteome</keyword>
<dbReference type="AlphaFoldDB" id="A0ABD2M4I3"/>
<feature type="region of interest" description="Disordered" evidence="1">
    <location>
        <begin position="308"/>
        <end position="331"/>
    </location>
</feature>
<feature type="chain" id="PRO_5044769673" evidence="2">
    <location>
        <begin position="25"/>
        <end position="331"/>
    </location>
</feature>
<name>A0ABD2M4I3_9BILA</name>
<dbReference type="EMBL" id="JBICBT010000139">
    <property type="protein sequence ID" value="KAL3122374.1"/>
    <property type="molecule type" value="Genomic_DNA"/>
</dbReference>
<feature type="signal peptide" evidence="2">
    <location>
        <begin position="1"/>
        <end position="24"/>
    </location>
</feature>
<evidence type="ECO:0000313" key="4">
    <source>
        <dbReference type="Proteomes" id="UP001620626"/>
    </source>
</evidence>
<sequence>MSFITKRFLLLILLVAVSFRFSASTDGKKNANDGNGSNASVGIGTKIKRIVTAGLLFTSLATGGAGAIQRSNVQGGNATGLLHPQMPNRAMPPPPPQELTPFQKAETIIEEHAKKINFTESKAGYRLHNRIIDLGVFMKRLPQNANDGNGSNASVGIGTKIKRIVTAGLLFTSLATGGTGAIQRSNVQGGNATGLLHPQMPNRAMAGYRLHNRIIDLGVFMKRLPQNANDGNGSNASVGIGTKIKRIVTAGLLFTSLATGGAGAIQRSNVQGGNATGLLHQQMPNRAMPPPPPPELTPFQRAEAIIEEHAKKINFTESKRDSPGGPDPQHH</sequence>
<dbReference type="Proteomes" id="UP001620626">
    <property type="component" value="Unassembled WGS sequence"/>
</dbReference>
<feature type="compositionally biased region" description="Basic and acidic residues" evidence="1">
    <location>
        <begin position="317"/>
        <end position="331"/>
    </location>
</feature>
<evidence type="ECO:0000256" key="1">
    <source>
        <dbReference type="SAM" id="MobiDB-lite"/>
    </source>
</evidence>
<proteinExistence type="predicted"/>
<gene>
    <name evidence="3" type="ORF">niasHT_001687</name>
</gene>
<evidence type="ECO:0000256" key="2">
    <source>
        <dbReference type="SAM" id="SignalP"/>
    </source>
</evidence>
<evidence type="ECO:0000313" key="3">
    <source>
        <dbReference type="EMBL" id="KAL3122374.1"/>
    </source>
</evidence>
<comment type="caution">
    <text evidence="3">The sequence shown here is derived from an EMBL/GenBank/DDBJ whole genome shotgun (WGS) entry which is preliminary data.</text>
</comment>